<dbReference type="OrthoDB" id="3358371at2759"/>
<dbReference type="GeneID" id="68356682"/>
<accession>A0A9P8SHF0</accession>
<dbReference type="PANTHER" id="PTHR42748">
    <property type="entry name" value="NITROGEN METABOLITE REPRESSION PROTEIN NMRA FAMILY MEMBER"/>
    <property type="match status" value="1"/>
</dbReference>
<dbReference type="InterPro" id="IPR036291">
    <property type="entry name" value="NAD(P)-bd_dom_sf"/>
</dbReference>
<proteinExistence type="inferred from homology"/>
<dbReference type="AlphaFoldDB" id="A0A9P8SHF0"/>
<dbReference type="Gene3D" id="3.90.25.10">
    <property type="entry name" value="UDP-galactose 4-epimerase, domain 1"/>
    <property type="match status" value="1"/>
</dbReference>
<evidence type="ECO:0000256" key="1">
    <source>
        <dbReference type="ARBA" id="ARBA00006328"/>
    </source>
</evidence>
<dbReference type="InterPro" id="IPR051164">
    <property type="entry name" value="NmrA-like_oxidored"/>
</dbReference>
<keyword evidence="5" id="KW-1185">Reference proteome</keyword>
<dbReference type="SUPFAM" id="SSF51735">
    <property type="entry name" value="NAD(P)-binding Rossmann-fold domains"/>
    <property type="match status" value="1"/>
</dbReference>
<organism evidence="4 5">
    <name type="scientific">Hirsutella rhossiliensis</name>
    <dbReference type="NCBI Taxonomy" id="111463"/>
    <lineage>
        <taxon>Eukaryota</taxon>
        <taxon>Fungi</taxon>
        <taxon>Dikarya</taxon>
        <taxon>Ascomycota</taxon>
        <taxon>Pezizomycotina</taxon>
        <taxon>Sordariomycetes</taxon>
        <taxon>Hypocreomycetidae</taxon>
        <taxon>Hypocreales</taxon>
        <taxon>Ophiocordycipitaceae</taxon>
        <taxon>Hirsutella</taxon>
    </lineage>
</organism>
<dbReference type="InterPro" id="IPR008030">
    <property type="entry name" value="NmrA-like"/>
</dbReference>
<sequence>MAGDSDKKVACVVGATGKQGGSVARRFLQAGFRVRAVTRDPASPAAAQLAASGAQLVTADLGDVASLEAAFAGANLIFSVTNYWEPFYRQDCRETARGKNIADAAAATVGSLHPNGFLVSTLSHAEKCSGGRLKELHHFDAKADVFPHYVQDKHPALAAKMSCIHTGYFFTSFNILPKSYFAKREDGSIEMTFPTAPHKPVPHLDPVGDMGSFVYAVHQLPPGKAFMAAGTTCTWPEFLETWGRAAGYPVHYRQVTPDEMIAATPDTETGIEVAAMFSYTSDPGYDGGMELLTADDMRKAGIECPMTTWEDWAGRQDWKDILAKLG</sequence>
<dbReference type="EMBL" id="JAIZPD010000008">
    <property type="protein sequence ID" value="KAH0961475.1"/>
    <property type="molecule type" value="Genomic_DNA"/>
</dbReference>
<evidence type="ECO:0000313" key="5">
    <source>
        <dbReference type="Proteomes" id="UP000824596"/>
    </source>
</evidence>
<dbReference type="GO" id="GO:0005634">
    <property type="term" value="C:nucleus"/>
    <property type="evidence" value="ECO:0007669"/>
    <property type="project" value="TreeGrafter"/>
</dbReference>
<keyword evidence="2" id="KW-0521">NADP</keyword>
<dbReference type="Pfam" id="PF05368">
    <property type="entry name" value="NmrA"/>
    <property type="match status" value="1"/>
</dbReference>
<evidence type="ECO:0000256" key="2">
    <source>
        <dbReference type="ARBA" id="ARBA00022857"/>
    </source>
</evidence>
<gene>
    <name evidence="4" type="ORF">HRG_07553</name>
</gene>
<name>A0A9P8SHF0_9HYPO</name>
<evidence type="ECO:0000313" key="4">
    <source>
        <dbReference type="EMBL" id="KAH0961475.1"/>
    </source>
</evidence>
<reference evidence="4" key="1">
    <citation type="submission" date="2021-09" db="EMBL/GenBank/DDBJ databases">
        <title>A high-quality genome of the endoparasitic fungus Hirsutella rhossiliensis with a comparison of Hirsutella genomes reveals transposable elements contributing to genome size variation.</title>
        <authorList>
            <person name="Lin R."/>
            <person name="Jiao Y."/>
            <person name="Sun X."/>
            <person name="Ling J."/>
            <person name="Xie B."/>
            <person name="Cheng X."/>
        </authorList>
    </citation>
    <scope>NUCLEOTIDE SEQUENCE</scope>
    <source>
        <strain evidence="4">HR02</strain>
    </source>
</reference>
<dbReference type="Proteomes" id="UP000824596">
    <property type="component" value="Unassembled WGS sequence"/>
</dbReference>
<feature type="domain" description="NmrA-like" evidence="3">
    <location>
        <begin position="7"/>
        <end position="312"/>
    </location>
</feature>
<comment type="caution">
    <text evidence="4">The sequence shown here is derived from an EMBL/GenBank/DDBJ whole genome shotgun (WGS) entry which is preliminary data.</text>
</comment>
<evidence type="ECO:0000259" key="3">
    <source>
        <dbReference type="Pfam" id="PF05368"/>
    </source>
</evidence>
<protein>
    <submittedName>
        <fullName evidence="4">NmrA-like family domain-containing protein</fullName>
    </submittedName>
</protein>
<dbReference type="Gene3D" id="3.40.50.720">
    <property type="entry name" value="NAD(P)-binding Rossmann-like Domain"/>
    <property type="match status" value="1"/>
</dbReference>
<comment type="similarity">
    <text evidence="1">Belongs to the NmrA-type oxidoreductase family.</text>
</comment>
<dbReference type="RefSeq" id="XP_044718988.1">
    <property type="nucleotide sequence ID" value="XM_044866024.1"/>
</dbReference>
<dbReference type="PANTHER" id="PTHR42748:SF26">
    <property type="entry name" value="NMRA-LIKE DOMAIN-CONTAINING PROTEIN"/>
    <property type="match status" value="1"/>
</dbReference>